<feature type="region of interest" description="Disordered" evidence="1">
    <location>
        <begin position="1"/>
        <end position="22"/>
    </location>
</feature>
<evidence type="ECO:0000313" key="3">
    <source>
        <dbReference type="Proteomes" id="UP000321514"/>
    </source>
</evidence>
<accession>A0A511SVI9</accession>
<dbReference type="Proteomes" id="UP000321514">
    <property type="component" value="Unassembled WGS sequence"/>
</dbReference>
<reference evidence="2 3" key="1">
    <citation type="submission" date="2019-07" db="EMBL/GenBank/DDBJ databases">
        <title>Whole genome shotgun sequence of Myxococcus fulvus NBRC 100333.</title>
        <authorList>
            <person name="Hosoyama A."/>
            <person name="Uohara A."/>
            <person name="Ohji S."/>
            <person name="Ichikawa N."/>
        </authorList>
    </citation>
    <scope>NUCLEOTIDE SEQUENCE [LARGE SCALE GENOMIC DNA]</scope>
    <source>
        <strain evidence="2 3">NBRC 100333</strain>
    </source>
</reference>
<dbReference type="EMBL" id="BJXR01000013">
    <property type="protein sequence ID" value="GEN05901.1"/>
    <property type="molecule type" value="Genomic_DNA"/>
</dbReference>
<name>A0A511SVI9_MYXFU</name>
<gene>
    <name evidence="2" type="ORF">MFU01_09380</name>
</gene>
<evidence type="ECO:0000256" key="1">
    <source>
        <dbReference type="SAM" id="MobiDB-lite"/>
    </source>
</evidence>
<feature type="compositionally biased region" description="Basic and acidic residues" evidence="1">
    <location>
        <begin position="8"/>
        <end position="22"/>
    </location>
</feature>
<protein>
    <submittedName>
        <fullName evidence="2">Uncharacterized protein</fullName>
    </submittedName>
</protein>
<organism evidence="2 3">
    <name type="scientific">Myxococcus fulvus</name>
    <dbReference type="NCBI Taxonomy" id="33"/>
    <lineage>
        <taxon>Bacteria</taxon>
        <taxon>Pseudomonadati</taxon>
        <taxon>Myxococcota</taxon>
        <taxon>Myxococcia</taxon>
        <taxon>Myxococcales</taxon>
        <taxon>Cystobacterineae</taxon>
        <taxon>Myxococcaceae</taxon>
        <taxon>Myxococcus</taxon>
    </lineage>
</organism>
<proteinExistence type="predicted"/>
<evidence type="ECO:0000313" key="2">
    <source>
        <dbReference type="EMBL" id="GEN05901.1"/>
    </source>
</evidence>
<dbReference type="AlphaFoldDB" id="A0A511SVI9"/>
<sequence length="103" mass="11357">MDAVGGRVRGERADAEGVHDQARSPHGAFQYWLYRKSKATPVLRSESAGRPRATFRPVEVIASPAPRVRKGLLLEVTLPRGLLLRFPKGTQAEYLAHLVAVLD</sequence>
<comment type="caution">
    <text evidence="2">The sequence shown here is derived from an EMBL/GenBank/DDBJ whole genome shotgun (WGS) entry which is preliminary data.</text>
</comment>